<dbReference type="InterPro" id="IPR025331">
    <property type="entry name" value="TNT"/>
</dbReference>
<dbReference type="GO" id="GO:0050135">
    <property type="term" value="F:NADP+ nucleosidase activity"/>
    <property type="evidence" value="ECO:0007669"/>
    <property type="project" value="InterPro"/>
</dbReference>
<evidence type="ECO:0000259" key="2">
    <source>
        <dbReference type="Pfam" id="PF14021"/>
    </source>
</evidence>
<evidence type="ECO:0000313" key="3">
    <source>
        <dbReference type="EMBL" id="MBF7810581.1"/>
    </source>
</evidence>
<sequence length="868" mass="95655">MEESNYLNLNQLSIQGDISLQHIIDIEIKREINKHTELTIVGIIDEKEKDTYLDKIQYGAEINLKYGEGIAEKLFGGIIVDVEIKEYKRSYYVIIEAKSASYLMDQKLKKRSFNQINITYDDILNIVKNDYVQSGFISDDKAGQNVESLIIQYNETDFEFLKRMASRLGLVIVPEDLFNLPRLYFGISVRNSVELNVGDYEFIKYFDSFTEEKYEYKILTGQVLEIGCEVVLNNQRFIVVKSESKLVDSELKNTYTILDTSQIEVPRICNENIRGTAIGGTVIEVQGTAARVQLDIDNEAIYNWYEVIVGSNDSLYSMPYAGDRVKVYFGSNEEAQSSVSFTTYSGDGLNPDTKFWSNKDGKKVEFTPGSIEISAQSGTLNSIKLTDSSGIDIKSGLKITIRSSGSLSLNANSISIVGSNAVSLNHYPDPKVKNTGIPKGITIDSTDVSFKVEDAHFEGKEKKAYPIEAEPEPAFSEAPKEIQTKTVAAKSTAGQKNEARVESGEKTLLKGLGLAALAVGMAAAVLFTGGAALVVAGALMEGGIISTAIGVGVATAAVAGTAVGLEGAAMEGDIAEATVEEGCNEISNGQQGIDEEGYNRIRDGELGGDEEAYQEYQNKAIGLWETGMMINMTAATVGTEALPAAGVADMYLSSKLPNTLSEEENIIANNPFADPGTSNKYCIGGEEWNNYFKEVYGESNVEWTSKETISNTERLKISGWKYPPDDWLYLKYKDVYNNELYYNQANGNLNWPINNGFAEEFPGTEVLDEGMLVDRYGESYGNFFAPATDLYDTRALAPHSETANHYFYKVSQSVEVTSGKAAPWFGSRGGARQFIKYHENGKLYSIDELIDEGYLEDVTDLVKEGLIK</sequence>
<proteinExistence type="predicted"/>
<dbReference type="PANTHER" id="PTHR42059:SF1">
    <property type="entry name" value="TNT DOMAIN-CONTAINING PROTEIN"/>
    <property type="match status" value="1"/>
</dbReference>
<dbReference type="RefSeq" id="WP_012058844.1">
    <property type="nucleotide sequence ID" value="NZ_CP073279.1"/>
</dbReference>
<evidence type="ECO:0000256" key="1">
    <source>
        <dbReference type="SAM" id="Phobius"/>
    </source>
</evidence>
<keyword evidence="1" id="KW-0472">Membrane</keyword>
<name>A0AAE2V3C5_CLOBE</name>
<keyword evidence="1" id="KW-1133">Transmembrane helix</keyword>
<feature type="domain" description="TNT" evidence="2">
    <location>
        <begin position="767"/>
        <end position="858"/>
    </location>
</feature>
<accession>A0AAE2V3C5</accession>
<gene>
    <name evidence="3" type="ORF">IS491_18335</name>
</gene>
<feature type="transmembrane region" description="Helical" evidence="1">
    <location>
        <begin position="544"/>
        <end position="565"/>
    </location>
</feature>
<protein>
    <submittedName>
        <fullName evidence="3">Glycohydrolase toxin TNT-related protein</fullName>
    </submittedName>
</protein>
<dbReference type="Gene3D" id="3.55.50.10">
    <property type="entry name" value="Baseplate protein-like domains"/>
    <property type="match status" value="1"/>
</dbReference>
<dbReference type="SUPFAM" id="SSF69279">
    <property type="entry name" value="Phage tail proteins"/>
    <property type="match status" value="1"/>
</dbReference>
<comment type="caution">
    <text evidence="3">The sequence shown here is derived from an EMBL/GenBank/DDBJ whole genome shotgun (WGS) entry which is preliminary data.</text>
</comment>
<evidence type="ECO:0000313" key="4">
    <source>
        <dbReference type="Proteomes" id="UP000631418"/>
    </source>
</evidence>
<dbReference type="AlphaFoldDB" id="A0AAE2V3C5"/>
<dbReference type="InterPro" id="IPR053024">
    <property type="entry name" value="Fungal_surface_NADase"/>
</dbReference>
<organism evidence="3 4">
    <name type="scientific">Clostridium beijerinckii</name>
    <name type="common">Clostridium MP</name>
    <dbReference type="NCBI Taxonomy" id="1520"/>
    <lineage>
        <taxon>Bacteria</taxon>
        <taxon>Bacillati</taxon>
        <taxon>Bacillota</taxon>
        <taxon>Clostridia</taxon>
        <taxon>Eubacteriales</taxon>
        <taxon>Clostridiaceae</taxon>
        <taxon>Clostridium</taxon>
    </lineage>
</organism>
<reference evidence="3" key="1">
    <citation type="submission" date="2020-11" db="EMBL/GenBank/DDBJ databases">
        <authorList>
            <person name="Thieme N."/>
            <person name="Liebl W."/>
            <person name="Zverlov V."/>
        </authorList>
    </citation>
    <scope>NUCLEOTIDE SEQUENCE</scope>
    <source>
        <strain evidence="3">NT08</strain>
    </source>
</reference>
<dbReference type="Pfam" id="PF14021">
    <property type="entry name" value="TNT"/>
    <property type="match status" value="1"/>
</dbReference>
<dbReference type="Proteomes" id="UP000631418">
    <property type="component" value="Unassembled WGS sequence"/>
</dbReference>
<dbReference type="PANTHER" id="PTHR42059">
    <property type="entry name" value="TNT DOMAIN-CONTAINING PROTEIN"/>
    <property type="match status" value="1"/>
</dbReference>
<dbReference type="EMBL" id="JADOEF010000001">
    <property type="protein sequence ID" value="MBF7810581.1"/>
    <property type="molecule type" value="Genomic_DNA"/>
</dbReference>
<feature type="transmembrane region" description="Helical" evidence="1">
    <location>
        <begin position="512"/>
        <end position="538"/>
    </location>
</feature>
<keyword evidence="1" id="KW-0812">Transmembrane</keyword>